<protein>
    <submittedName>
        <fullName evidence="1">DNA transfer protein p32</fullName>
    </submittedName>
</protein>
<dbReference type="Proteomes" id="UP000405075">
    <property type="component" value="Chromosome"/>
</dbReference>
<gene>
    <name evidence="1" type="ORF">GJD93_06065</name>
</gene>
<organism evidence="1 2">
    <name type="scientific">Acinetobacter towneri</name>
    <dbReference type="NCBI Taxonomy" id="202956"/>
    <lineage>
        <taxon>Bacteria</taxon>
        <taxon>Pseudomonadati</taxon>
        <taxon>Pseudomonadota</taxon>
        <taxon>Gammaproteobacteria</taxon>
        <taxon>Moraxellales</taxon>
        <taxon>Moraxellaceae</taxon>
        <taxon>Acinetobacter</taxon>
    </lineage>
</organism>
<name>A0AAP9GVS5_9GAMM</name>
<sequence>MVAAAVIGSAAVGAAGSAYASKQSNKAAKTQAASADRASEIQQENFEQTRKDLMPYKQAGDTSLKQLMGQMGSNGYFNQTYKGDKFNFQADPSYAFRRQQGLDGIQSQAAAQGGLLSGATLKALNDYNSNLASQEYGNAFNRWQSTDNNNYERFNADQTNRYNRLSNLVGIGQNAAAQVGNAGAQTAQAVANNTMAGANSIAAGQVASANNWANTANNLGSMAASYAMMKDSGVI</sequence>
<dbReference type="AlphaFoldDB" id="A0AAP9GVS5"/>
<evidence type="ECO:0000313" key="1">
    <source>
        <dbReference type="EMBL" id="QGM27267.1"/>
    </source>
</evidence>
<proteinExistence type="predicted"/>
<evidence type="ECO:0000313" key="2">
    <source>
        <dbReference type="Proteomes" id="UP000405075"/>
    </source>
</evidence>
<dbReference type="RefSeq" id="WP_154320552.1">
    <property type="nucleotide sequence ID" value="NZ_CP046045.1"/>
</dbReference>
<accession>A0AAP9GVS5</accession>
<dbReference type="EMBL" id="CP046045">
    <property type="protein sequence ID" value="QGM27267.1"/>
    <property type="molecule type" value="Genomic_DNA"/>
</dbReference>
<reference evidence="2" key="1">
    <citation type="submission" date="2019-11" db="EMBL/GenBank/DDBJ databases">
        <title>Escherichia coli 1916D6.</title>
        <authorList>
            <person name="Yao H."/>
            <person name="Du X."/>
            <person name="Yu R."/>
            <person name="Li A."/>
        </authorList>
    </citation>
    <scope>NUCLEOTIDE SEQUENCE [LARGE SCALE GENOMIC DNA]</scope>
    <source>
        <strain evidence="2">19110F47</strain>
    </source>
</reference>